<feature type="domain" description="Acyl-CoA dehydrogenase/oxidase N-terminal" evidence="8">
    <location>
        <begin position="6"/>
        <end position="98"/>
    </location>
</feature>
<reference evidence="9 10" key="1">
    <citation type="submission" date="2016-01" db="EMBL/GenBank/DDBJ databases">
        <authorList>
            <consortium name="TB Trials Study Group"/>
            <person name="Sutton G."/>
            <person name="Brinkac L."/>
            <person name="Sanka R."/>
            <person name="Adams M."/>
            <person name="Lau E.L."/>
            <person name="Macaden R."/>
            <person name="Grewal H.M.S."/>
        </authorList>
    </citation>
    <scope>NUCLEOTIDE SEQUENCE [LARGE SCALE GENOMIC DNA]</scope>
    <source>
        <strain evidence="9 10">IS-1744</strain>
    </source>
</reference>
<comment type="similarity">
    <text evidence="2">Belongs to the acyl-CoA dehydrogenase family.</text>
</comment>
<dbReference type="AlphaFoldDB" id="A0A101A3C8"/>
<keyword evidence="4" id="KW-0274">FAD</keyword>
<evidence type="ECO:0000256" key="4">
    <source>
        <dbReference type="ARBA" id="ARBA00022827"/>
    </source>
</evidence>
<dbReference type="Pfam" id="PF00441">
    <property type="entry name" value="Acyl-CoA_dh_1"/>
    <property type="match status" value="2"/>
</dbReference>
<dbReference type="Gene3D" id="2.40.110.10">
    <property type="entry name" value="Butyryl-CoA Dehydrogenase, subunit A, domain 2"/>
    <property type="match status" value="2"/>
</dbReference>
<dbReference type="RefSeq" id="WP_064398913.1">
    <property type="nucleotide sequence ID" value="NZ_LQIR01000035.1"/>
</dbReference>
<dbReference type="InterPro" id="IPR052161">
    <property type="entry name" value="Mycobact_Acyl-CoA_DH"/>
</dbReference>
<dbReference type="InterPro" id="IPR013786">
    <property type="entry name" value="AcylCoA_DH/ox_N"/>
</dbReference>
<keyword evidence="10" id="KW-1185">Reference proteome</keyword>
<evidence type="ECO:0000256" key="1">
    <source>
        <dbReference type="ARBA" id="ARBA00001974"/>
    </source>
</evidence>
<dbReference type="GO" id="GO:0016627">
    <property type="term" value="F:oxidoreductase activity, acting on the CH-CH group of donors"/>
    <property type="evidence" value="ECO:0007669"/>
    <property type="project" value="InterPro"/>
</dbReference>
<organism evidence="9 10">
    <name type="scientific">Mycobacterium lehmannii</name>
    <dbReference type="NCBI Taxonomy" id="2048550"/>
    <lineage>
        <taxon>Bacteria</taxon>
        <taxon>Bacillati</taxon>
        <taxon>Actinomycetota</taxon>
        <taxon>Actinomycetes</taxon>
        <taxon>Mycobacteriales</taxon>
        <taxon>Mycobacteriaceae</taxon>
        <taxon>Mycobacterium</taxon>
    </lineage>
</organism>
<dbReference type="FunFam" id="2.40.110.10:FF:000011">
    <property type="entry name" value="Acyl-CoA dehydrogenase FadE34"/>
    <property type="match status" value="1"/>
</dbReference>
<protein>
    <submittedName>
        <fullName evidence="9">Acyl-CoA dehydrogenase</fullName>
    </submittedName>
</protein>
<proteinExistence type="inferred from homology"/>
<dbReference type="Proteomes" id="UP000053707">
    <property type="component" value="Unassembled WGS sequence"/>
</dbReference>
<gene>
    <name evidence="9" type="ORF">AU192_08150</name>
</gene>
<evidence type="ECO:0000256" key="3">
    <source>
        <dbReference type="ARBA" id="ARBA00022630"/>
    </source>
</evidence>
<keyword evidence="3" id="KW-0285">Flavoprotein</keyword>
<evidence type="ECO:0000259" key="8">
    <source>
        <dbReference type="Pfam" id="PF02771"/>
    </source>
</evidence>
<dbReference type="SUPFAM" id="SSF56645">
    <property type="entry name" value="Acyl-CoA dehydrogenase NM domain-like"/>
    <property type="match status" value="2"/>
</dbReference>
<feature type="domain" description="Acyl-CoA dehydrogenase/oxidase C-terminal" evidence="6">
    <location>
        <begin position="595"/>
        <end position="733"/>
    </location>
</feature>
<evidence type="ECO:0000256" key="2">
    <source>
        <dbReference type="ARBA" id="ARBA00009347"/>
    </source>
</evidence>
<dbReference type="InterPro" id="IPR046373">
    <property type="entry name" value="Acyl-CoA_Oxase/DH_mid-dom_sf"/>
</dbReference>
<dbReference type="GO" id="GO:0005886">
    <property type="term" value="C:plasma membrane"/>
    <property type="evidence" value="ECO:0007669"/>
    <property type="project" value="TreeGrafter"/>
</dbReference>
<dbReference type="InterPro" id="IPR009075">
    <property type="entry name" value="AcylCo_DH/oxidase_C"/>
</dbReference>
<keyword evidence="5" id="KW-0560">Oxidoreductase</keyword>
<accession>A0A101A3C8</accession>
<comment type="caution">
    <text evidence="9">The sequence shown here is derived from an EMBL/GenBank/DDBJ whole genome shotgun (WGS) entry which is preliminary data.</text>
</comment>
<dbReference type="InterPro" id="IPR037069">
    <property type="entry name" value="AcylCoA_DH/ox_N_sf"/>
</dbReference>
<name>A0A101A3C8_9MYCO</name>
<dbReference type="InterPro" id="IPR006091">
    <property type="entry name" value="Acyl-CoA_Oxase/DH_mid-dom"/>
</dbReference>
<dbReference type="GO" id="GO:0050660">
    <property type="term" value="F:flavin adenine dinucleotide binding"/>
    <property type="evidence" value="ECO:0007669"/>
    <property type="project" value="InterPro"/>
</dbReference>
<sequence>MSLALTPEQRELSESVAQFAARRAPVSATRESFDMLAQGHLPPWWKEFVANGFHAVHLPENYGGQGGALLDAACVLEAAGRTSLPGPLLPTVAAGAVALMAEPTPSAAALLTRLAGGDAAALALPGDSTFTARDDGHRWSIDGDSDLIAGICAATTALVCAVSDRGDHIWLAIDTTHPSAAVESVRGTDLLTDLGRLRLTDYPVEKTDVLNGIDAQRAEYLATALTASLAAGITQWCVEAATAHLRTREQFGKLIGTFQALQHSAAMLLVNSELASAATWDAVRAASEPIDQHAMAAAGAALMAVAPCPDLALDTLTMFGAIGFTWEHDLHLYWRRATSLSASIGDRNRWAKRLGELTTVGERDFSVDLGDAESAFRARIAETLEQAAVLSNDGPGRQGDYEHFATGAQRTAIADAGLIAPHWPPPWGIAASPLQQLIIDEEFGKRPSVVRPSLGIAEWILPSLIKAGSKKLQQQLITPTQRGELAWCQLFSEPGAGSDLAALATRATKVDGGWRIHGHKIWTSSAHRADYGALLARTDPAAPKHRGIGYFIIDMRSPGIEVQPIKQASGEQEFNEVFLDDVFVPDEMLLGEPTGGWALAIATMAEERSAISGYVQYDRAAPLRRSAAAPGGAHEDTLRELGELDAYANAIKALGVRETIRLLDGQASGAASSIAKVAMNVLLRRTFPATLGSAGRSAMAAGSDVVQPYLRVPAELIGGGTKEIQLNIIAQMILGLPRK</sequence>
<dbReference type="PANTHER" id="PTHR43292:SF4">
    <property type="entry name" value="ACYL-COA DEHYDROGENASE FADE34"/>
    <property type="match status" value="1"/>
</dbReference>
<evidence type="ECO:0000256" key="5">
    <source>
        <dbReference type="ARBA" id="ARBA00023002"/>
    </source>
</evidence>
<dbReference type="SUPFAM" id="SSF47203">
    <property type="entry name" value="Acyl-CoA dehydrogenase C-terminal domain-like"/>
    <property type="match status" value="2"/>
</dbReference>
<dbReference type="Gene3D" id="1.20.140.10">
    <property type="entry name" value="Butyryl-CoA Dehydrogenase, subunit A, domain 3"/>
    <property type="match status" value="2"/>
</dbReference>
<evidence type="ECO:0000313" key="10">
    <source>
        <dbReference type="Proteomes" id="UP000053707"/>
    </source>
</evidence>
<dbReference type="PANTHER" id="PTHR43292">
    <property type="entry name" value="ACYL-COA DEHYDROGENASE"/>
    <property type="match status" value="1"/>
</dbReference>
<comment type="cofactor">
    <cofactor evidence="1">
        <name>FAD</name>
        <dbReference type="ChEBI" id="CHEBI:57692"/>
    </cofactor>
</comment>
<dbReference type="Pfam" id="PF02771">
    <property type="entry name" value="Acyl-CoA_dh_N"/>
    <property type="match status" value="1"/>
</dbReference>
<dbReference type="InterPro" id="IPR036250">
    <property type="entry name" value="AcylCo_DH-like_C"/>
</dbReference>
<feature type="domain" description="Acyl-CoA oxidase/dehydrogenase middle" evidence="7">
    <location>
        <begin position="488"/>
        <end position="582"/>
    </location>
</feature>
<evidence type="ECO:0000259" key="6">
    <source>
        <dbReference type="Pfam" id="PF00441"/>
    </source>
</evidence>
<evidence type="ECO:0000259" key="7">
    <source>
        <dbReference type="Pfam" id="PF02770"/>
    </source>
</evidence>
<dbReference type="Pfam" id="PF02770">
    <property type="entry name" value="Acyl-CoA_dh_M"/>
    <property type="match status" value="1"/>
</dbReference>
<evidence type="ECO:0000313" key="9">
    <source>
        <dbReference type="EMBL" id="KUI12163.1"/>
    </source>
</evidence>
<dbReference type="EMBL" id="LQIR01000035">
    <property type="protein sequence ID" value="KUI12163.1"/>
    <property type="molecule type" value="Genomic_DNA"/>
</dbReference>
<dbReference type="InterPro" id="IPR009100">
    <property type="entry name" value="AcylCoA_DH/oxidase_NM_dom_sf"/>
</dbReference>
<dbReference type="Gene3D" id="1.10.540.10">
    <property type="entry name" value="Acyl-CoA dehydrogenase/oxidase, N-terminal domain"/>
    <property type="match status" value="2"/>
</dbReference>
<feature type="domain" description="Acyl-CoA dehydrogenase/oxidase C-terminal" evidence="6">
    <location>
        <begin position="225"/>
        <end position="343"/>
    </location>
</feature>